<comment type="caution">
    <text evidence="5">The sequence shown here is derived from an EMBL/GenBank/DDBJ whole genome shotgun (WGS) entry which is preliminary data.</text>
</comment>
<keyword evidence="2" id="KW-0503">Monooxygenase</keyword>
<evidence type="ECO:0000256" key="2">
    <source>
        <dbReference type="ARBA" id="ARBA00023033"/>
    </source>
</evidence>
<dbReference type="Proteomes" id="UP001206128">
    <property type="component" value="Unassembled WGS sequence"/>
</dbReference>
<organism evidence="5 6">
    <name type="scientific">Goodfellowiella coeruleoviolacea</name>
    <dbReference type="NCBI Taxonomy" id="334858"/>
    <lineage>
        <taxon>Bacteria</taxon>
        <taxon>Bacillati</taxon>
        <taxon>Actinomycetota</taxon>
        <taxon>Actinomycetes</taxon>
        <taxon>Pseudonocardiales</taxon>
        <taxon>Pseudonocardiaceae</taxon>
        <taxon>Goodfellowiella</taxon>
    </lineage>
</organism>
<gene>
    <name evidence="5" type="ORF">LX83_003674</name>
</gene>
<feature type="region of interest" description="Disordered" evidence="3">
    <location>
        <begin position="170"/>
        <end position="244"/>
    </location>
</feature>
<feature type="domain" description="FAD-binding" evidence="4">
    <location>
        <begin position="344"/>
        <end position="407"/>
    </location>
</feature>
<dbReference type="EMBL" id="JAMTCK010000008">
    <property type="protein sequence ID" value="MCP2166802.1"/>
    <property type="molecule type" value="Genomic_DNA"/>
</dbReference>
<sequence length="441" mass="45988">MGGGIAGLASAIGLSRAGWQVSVRERAAGLSTTGTALGIWPAALRALDRLGIGDALREHAVRQRPELILRPDGRQVATVDTARLERRQGEAVYLVRRPDLLGMLHRALPDGVLRFSAPVTDPNAARSEFDLVIGADGIHSRVRSEVFGARHSLRFSGLVAWRGLIDPAAGDPVPREAGSRAPVLGGPAPGSADLVSPDLVSPDLVSPDLGGPDLDSPDLDSPDLGGADLGGASPRGTSPGGFSLGGSALAGPGLAGPGLADVVSGGEIWHPGMKFGYTPLGAGRVNWYAVLRRPEGYLPPRGDLAELREHFGDWPDPVPRLLDRLDPAEILRHPLHHVDPPLPSYVRGNVALLGDAAHAMPPDLGRGACESLLDGLTLSECVAATSDVSAALRAYDARRRGPSQRVAAMSVRVGRMSLSGRFTGLRDLVTRTLLAVTTPGG</sequence>
<keyword evidence="6" id="KW-1185">Reference proteome</keyword>
<accession>A0AAE3GEI6</accession>
<dbReference type="Gene3D" id="3.50.50.60">
    <property type="entry name" value="FAD/NAD(P)-binding domain"/>
    <property type="match status" value="2"/>
</dbReference>
<dbReference type="PANTHER" id="PTHR13789">
    <property type="entry name" value="MONOOXYGENASE"/>
    <property type="match status" value="1"/>
</dbReference>
<dbReference type="AlphaFoldDB" id="A0AAE3GEI6"/>
<reference evidence="5" key="1">
    <citation type="submission" date="2022-06" db="EMBL/GenBank/DDBJ databases">
        <title>Genomic Encyclopedia of Archaeal and Bacterial Type Strains, Phase II (KMG-II): from individual species to whole genera.</title>
        <authorList>
            <person name="Goeker M."/>
        </authorList>
    </citation>
    <scope>NUCLEOTIDE SEQUENCE</scope>
    <source>
        <strain evidence="5">DSM 43935</strain>
    </source>
</reference>
<evidence type="ECO:0000256" key="1">
    <source>
        <dbReference type="ARBA" id="ARBA00023002"/>
    </source>
</evidence>
<dbReference type="PANTHER" id="PTHR13789:SF309">
    <property type="entry name" value="PUTATIVE (AFU_ORTHOLOGUE AFUA_6G14510)-RELATED"/>
    <property type="match status" value="1"/>
</dbReference>
<keyword evidence="1" id="KW-0560">Oxidoreductase</keyword>
<proteinExistence type="predicted"/>
<protein>
    <submittedName>
        <fullName evidence="5">FAD binding domain-containing protein</fullName>
    </submittedName>
</protein>
<dbReference type="InterPro" id="IPR036188">
    <property type="entry name" value="FAD/NAD-bd_sf"/>
</dbReference>
<evidence type="ECO:0000259" key="4">
    <source>
        <dbReference type="Pfam" id="PF01494"/>
    </source>
</evidence>
<evidence type="ECO:0000313" key="5">
    <source>
        <dbReference type="EMBL" id="MCP2166802.1"/>
    </source>
</evidence>
<dbReference type="InterPro" id="IPR050493">
    <property type="entry name" value="FAD-dep_Monooxygenase_BioMet"/>
</dbReference>
<dbReference type="GO" id="GO:0071949">
    <property type="term" value="F:FAD binding"/>
    <property type="evidence" value="ECO:0007669"/>
    <property type="project" value="InterPro"/>
</dbReference>
<name>A0AAE3GEI6_9PSEU</name>
<evidence type="ECO:0000313" key="6">
    <source>
        <dbReference type="Proteomes" id="UP001206128"/>
    </source>
</evidence>
<dbReference type="Pfam" id="PF01494">
    <property type="entry name" value="FAD_binding_3"/>
    <property type="match status" value="2"/>
</dbReference>
<dbReference type="InterPro" id="IPR002938">
    <property type="entry name" value="FAD-bd"/>
</dbReference>
<evidence type="ECO:0000256" key="3">
    <source>
        <dbReference type="SAM" id="MobiDB-lite"/>
    </source>
</evidence>
<feature type="domain" description="FAD-binding" evidence="4">
    <location>
        <begin position="2"/>
        <end position="120"/>
    </location>
</feature>
<dbReference type="GO" id="GO:0004497">
    <property type="term" value="F:monooxygenase activity"/>
    <property type="evidence" value="ECO:0007669"/>
    <property type="project" value="UniProtKB-KW"/>
</dbReference>
<dbReference type="SUPFAM" id="SSF51905">
    <property type="entry name" value="FAD/NAD(P)-binding domain"/>
    <property type="match status" value="1"/>
</dbReference>